<feature type="domain" description="DUF7779" evidence="3">
    <location>
        <begin position="511"/>
        <end position="600"/>
    </location>
</feature>
<dbReference type="InterPro" id="IPR002182">
    <property type="entry name" value="NB-ARC"/>
</dbReference>
<evidence type="ECO:0008006" key="6">
    <source>
        <dbReference type="Google" id="ProtNLM"/>
    </source>
</evidence>
<dbReference type="Proteomes" id="UP001375240">
    <property type="component" value="Unassembled WGS sequence"/>
</dbReference>
<comment type="caution">
    <text evidence="4">The sequence shown here is derived from an EMBL/GenBank/DDBJ whole genome shotgun (WGS) entry which is preliminary data.</text>
</comment>
<organism evidence="4 5">
    <name type="scientific">Orbilia brochopaga</name>
    <dbReference type="NCBI Taxonomy" id="3140254"/>
    <lineage>
        <taxon>Eukaryota</taxon>
        <taxon>Fungi</taxon>
        <taxon>Dikarya</taxon>
        <taxon>Ascomycota</taxon>
        <taxon>Pezizomycotina</taxon>
        <taxon>Orbiliomycetes</taxon>
        <taxon>Orbiliales</taxon>
        <taxon>Orbiliaceae</taxon>
        <taxon>Orbilia</taxon>
    </lineage>
</organism>
<accession>A0AAV9VBP6</accession>
<evidence type="ECO:0000313" key="4">
    <source>
        <dbReference type="EMBL" id="KAK6359412.1"/>
    </source>
</evidence>
<dbReference type="EMBL" id="JAVHNQ010000001">
    <property type="protein sequence ID" value="KAK6359412.1"/>
    <property type="molecule type" value="Genomic_DNA"/>
</dbReference>
<sequence length="967" mass="108108">MQMDSGPGSFTSQPAYTDTPFSKALQRFRKELDGDVDDKKVPNPVSLELLLKEAKNLEANATRHGWSPALMQKLEPIISHISDFLGVIALCEGASLANASGAMYGCLKMLLQLAAKIGDTAEKVVYMLHDLSLGLPKSRLYKEMVPMDRDIEAALVDVYAELLCFCGRTVKFFRGNPHKALVSFSWKTLSSDFDSTLQRLRSFSKIADKEAEAARLRLDLHKLKDKEMTNAILNLQAAAAAEADSSSRQPQSQKFPLYVIPSGVSETFCGRTDVLEALREILNPTKSSWNRRAVIYGLGGVGKTKVALEYTSRFRDQYDVIFWIPADNSEKMSQTFLQLSRRLGLTTESDGSPEDTADAKAKVKDWLQDNPCRWLLVFDNVDDPDVLEDAIPATTAGSIILTSKDSSAGDIIGAESLHVKSFDADDGLDALKSLLKQKITSPEDLMLAAELVGQLGGLPLAISQISGYINQQRYSLKEFLPLYRKNTAKVHQKRVGKSSYDHTISTVWDADFERLPDEATILRNLLAFLNPDKIQDSMLLEGGPAISDEDFAFLRDEMDFAEAKTPLLRSALVDRCYETGSLSIHCLVQETVIRRLPENQRAKLVDAAIELLSSSFPNTWNTVTGHQFAAWSKYEICYSHVAFLVKQCERWNVQPSNPKAYGELLFRMAWHLYEKEKYDEAKELLARGTSYIDQSNDQLTYANVLMLKGLIDLDTNNIPAALDGFKKTLEIRQRLLPPDDEFIASSLNAISIAYTELGDVQNALKAGSKAIDIRLRNNSECLGNSYSNMASTMLRMGNVDEAEDMLQRCPSIRNFNEESFIETGNPRFSGDMVLLAKIRQKQDRLEEALRLSSKALEMRQAIFGDGLKTCDSLYQVACLLHIREDFHLSGASLLDQSIIIADSVPYGMGYSARSRYKLSQIYREKGLLDFANEALMSAEVLRSQLSPRPLAPPSLEEYDKLVLFMLW</sequence>
<dbReference type="Gene3D" id="1.25.40.10">
    <property type="entry name" value="Tetratricopeptide repeat domain"/>
    <property type="match status" value="1"/>
</dbReference>
<evidence type="ECO:0000259" key="2">
    <source>
        <dbReference type="Pfam" id="PF24809"/>
    </source>
</evidence>
<dbReference type="InterPro" id="IPR056125">
    <property type="entry name" value="DUF7708"/>
</dbReference>
<gene>
    <name evidence="4" type="ORF">TWF696_000572</name>
</gene>
<dbReference type="InterPro" id="IPR011990">
    <property type="entry name" value="TPR-like_helical_dom_sf"/>
</dbReference>
<feature type="domain" description="NB-ARC" evidence="1">
    <location>
        <begin position="292"/>
        <end position="433"/>
    </location>
</feature>
<dbReference type="SUPFAM" id="SSF52540">
    <property type="entry name" value="P-loop containing nucleoside triphosphate hydrolases"/>
    <property type="match status" value="1"/>
</dbReference>
<evidence type="ECO:0000313" key="5">
    <source>
        <dbReference type="Proteomes" id="UP001375240"/>
    </source>
</evidence>
<keyword evidence="5" id="KW-1185">Reference proteome</keyword>
<dbReference type="Pfam" id="PF24809">
    <property type="entry name" value="DUF7708"/>
    <property type="match status" value="1"/>
</dbReference>
<dbReference type="Pfam" id="PF25000">
    <property type="entry name" value="DUF7779"/>
    <property type="match status" value="1"/>
</dbReference>
<proteinExistence type="predicted"/>
<dbReference type="PANTHER" id="PTHR35205:SF1">
    <property type="entry name" value="ZU5 DOMAIN-CONTAINING PROTEIN"/>
    <property type="match status" value="1"/>
</dbReference>
<dbReference type="InterPro" id="IPR019734">
    <property type="entry name" value="TPR_rpt"/>
</dbReference>
<dbReference type="SUPFAM" id="SSF48452">
    <property type="entry name" value="TPR-like"/>
    <property type="match status" value="2"/>
</dbReference>
<protein>
    <recommendedName>
        <fullName evidence="6">NB-ARC domain-containing protein</fullName>
    </recommendedName>
</protein>
<reference evidence="4 5" key="1">
    <citation type="submission" date="2019-10" db="EMBL/GenBank/DDBJ databases">
        <authorList>
            <person name="Palmer J.M."/>
        </authorList>
    </citation>
    <scope>NUCLEOTIDE SEQUENCE [LARGE SCALE GENOMIC DNA]</scope>
    <source>
        <strain evidence="4 5">TWF696</strain>
    </source>
</reference>
<evidence type="ECO:0000259" key="3">
    <source>
        <dbReference type="Pfam" id="PF25000"/>
    </source>
</evidence>
<dbReference type="InterPro" id="IPR056681">
    <property type="entry name" value="DUF7779"/>
</dbReference>
<dbReference type="InterPro" id="IPR027417">
    <property type="entry name" value="P-loop_NTPase"/>
</dbReference>
<dbReference type="AlphaFoldDB" id="A0AAV9VBP6"/>
<dbReference type="GO" id="GO:0043531">
    <property type="term" value="F:ADP binding"/>
    <property type="evidence" value="ECO:0007669"/>
    <property type="project" value="InterPro"/>
</dbReference>
<dbReference type="PANTHER" id="PTHR35205">
    <property type="entry name" value="NB-ARC AND TPR DOMAIN PROTEIN"/>
    <property type="match status" value="1"/>
</dbReference>
<dbReference type="Pfam" id="PF00931">
    <property type="entry name" value="NB-ARC"/>
    <property type="match status" value="1"/>
</dbReference>
<name>A0AAV9VBP6_9PEZI</name>
<dbReference type="SMART" id="SM00028">
    <property type="entry name" value="TPR"/>
    <property type="match status" value="5"/>
</dbReference>
<evidence type="ECO:0000259" key="1">
    <source>
        <dbReference type="Pfam" id="PF00931"/>
    </source>
</evidence>
<dbReference type="Gene3D" id="3.40.50.300">
    <property type="entry name" value="P-loop containing nucleotide triphosphate hydrolases"/>
    <property type="match status" value="1"/>
</dbReference>
<feature type="domain" description="DUF7708" evidence="2">
    <location>
        <begin position="103"/>
        <end position="214"/>
    </location>
</feature>